<sequence length="345" mass="40799">MDERVNILVEAFKRTTEKGVSIEGILIVIFLFSAIAGIILFSYNFKNILEKRRLKKLFIDTAREIGLTTEEVEILWNTAHKINRDPYLALEVKQTFEKIIDTYIKENPNFDQEKIRHMRKVLGFDIVPPFMPLTTTKDIDLFQSGNLILEDRRVDVALVDKDELYMYWAVLDPVPVRIEKGEKVLISFIRNNDAIYRFESIIEDIYKENDRTILKLPHTFHLERIQRRKDIRIPVTIPIKIYIKDLSFSFKTEDLSISGLKFCIPKTEDNNIKIFNLGAELNLEIYIENKIIETEGKIKNIYDREDRICFGIQFINLKKEYSKILEDFIKVKQMEFLKQYKKTKG</sequence>
<evidence type="ECO:0000259" key="2">
    <source>
        <dbReference type="Pfam" id="PF07238"/>
    </source>
</evidence>
<protein>
    <submittedName>
        <fullName evidence="3">C-di-GMP-binding flagellar brake protein YcgR</fullName>
    </submittedName>
</protein>
<name>A0A3M0BKN8_9AQUI</name>
<keyword evidence="1" id="KW-0812">Transmembrane</keyword>
<dbReference type="GO" id="GO:0035438">
    <property type="term" value="F:cyclic-di-GMP binding"/>
    <property type="evidence" value="ECO:0007669"/>
    <property type="project" value="InterPro"/>
</dbReference>
<dbReference type="SUPFAM" id="SSF141371">
    <property type="entry name" value="PilZ domain-like"/>
    <property type="match status" value="1"/>
</dbReference>
<feature type="domain" description="PilZ" evidence="2">
    <location>
        <begin position="226"/>
        <end position="329"/>
    </location>
</feature>
<keyword evidence="4" id="KW-1185">Reference proteome</keyword>
<dbReference type="RefSeq" id="WP_121922565.1">
    <property type="nucleotide sequence ID" value="NZ_REFO01000010.1"/>
</dbReference>
<dbReference type="InterPro" id="IPR009875">
    <property type="entry name" value="PilZ_domain"/>
</dbReference>
<keyword evidence="3" id="KW-0282">Flagellum</keyword>
<dbReference type="OrthoDB" id="10536at2"/>
<comment type="caution">
    <text evidence="3">The sequence shown here is derived from an EMBL/GenBank/DDBJ whole genome shotgun (WGS) entry which is preliminary data.</text>
</comment>
<gene>
    <name evidence="3" type="ORF">CLV39_0430</name>
</gene>
<keyword evidence="1" id="KW-0472">Membrane</keyword>
<dbReference type="Gene3D" id="2.40.10.220">
    <property type="entry name" value="predicted glycosyltransferase like domains"/>
    <property type="match status" value="1"/>
</dbReference>
<dbReference type="AlphaFoldDB" id="A0A3M0BKN8"/>
<keyword evidence="3" id="KW-0966">Cell projection</keyword>
<evidence type="ECO:0000256" key="1">
    <source>
        <dbReference type="SAM" id="Phobius"/>
    </source>
</evidence>
<dbReference type="Proteomes" id="UP000280842">
    <property type="component" value="Unassembled WGS sequence"/>
</dbReference>
<accession>A0A3M0BKN8</accession>
<keyword evidence="1" id="KW-1133">Transmembrane helix</keyword>
<reference evidence="3 4" key="1">
    <citation type="submission" date="2018-10" db="EMBL/GenBank/DDBJ databases">
        <title>Genomic Encyclopedia of Archaeal and Bacterial Type Strains, Phase II (KMG-II): from individual species to whole genera.</title>
        <authorList>
            <person name="Goeker M."/>
        </authorList>
    </citation>
    <scope>NUCLEOTIDE SEQUENCE [LARGE SCALE GENOMIC DNA]</scope>
    <source>
        <strain evidence="3 4">VM1</strain>
    </source>
</reference>
<evidence type="ECO:0000313" key="3">
    <source>
        <dbReference type="EMBL" id="RMA97801.1"/>
    </source>
</evidence>
<dbReference type="EMBL" id="REFO01000010">
    <property type="protein sequence ID" value="RMA97801.1"/>
    <property type="molecule type" value="Genomic_DNA"/>
</dbReference>
<keyword evidence="3" id="KW-0969">Cilium</keyword>
<organism evidence="3 4">
    <name type="scientific">Hydrogenothermus marinus</name>
    <dbReference type="NCBI Taxonomy" id="133270"/>
    <lineage>
        <taxon>Bacteria</taxon>
        <taxon>Pseudomonadati</taxon>
        <taxon>Aquificota</taxon>
        <taxon>Aquificia</taxon>
        <taxon>Aquificales</taxon>
        <taxon>Hydrogenothermaceae</taxon>
        <taxon>Hydrogenothermus</taxon>
    </lineage>
</organism>
<proteinExistence type="predicted"/>
<feature type="transmembrane region" description="Helical" evidence="1">
    <location>
        <begin position="20"/>
        <end position="45"/>
    </location>
</feature>
<evidence type="ECO:0000313" key="4">
    <source>
        <dbReference type="Proteomes" id="UP000280842"/>
    </source>
</evidence>
<dbReference type="Pfam" id="PF07238">
    <property type="entry name" value="PilZ"/>
    <property type="match status" value="1"/>
</dbReference>